<evidence type="ECO:0008006" key="3">
    <source>
        <dbReference type="Google" id="ProtNLM"/>
    </source>
</evidence>
<keyword evidence="2" id="KW-1185">Reference proteome</keyword>
<evidence type="ECO:0000313" key="2">
    <source>
        <dbReference type="Proteomes" id="UP001211872"/>
    </source>
</evidence>
<reference evidence="1 2" key="1">
    <citation type="journal article" date="2011" name="Int. J. Syst. Evol. Microbiol.">
        <title>Hymenobacter yonginensis sp. nov., isolated from a mesotrophic artificial lake.</title>
        <authorList>
            <person name="Joung Y."/>
            <person name="Cho S.H."/>
            <person name="Kim H."/>
            <person name="Kim S.B."/>
            <person name="Joh K."/>
        </authorList>
    </citation>
    <scope>NUCLEOTIDE SEQUENCE [LARGE SCALE GENOMIC DNA]</scope>
    <source>
        <strain evidence="1 2">KCTC 22745</strain>
    </source>
</reference>
<dbReference type="EMBL" id="CP115396">
    <property type="protein sequence ID" value="WBO86233.1"/>
    <property type="molecule type" value="Genomic_DNA"/>
</dbReference>
<dbReference type="RefSeq" id="WP_270128816.1">
    <property type="nucleotide sequence ID" value="NZ_CP115396.1"/>
</dbReference>
<dbReference type="Proteomes" id="UP001211872">
    <property type="component" value="Chromosome"/>
</dbReference>
<sequence length="208" mass="22899">MKFPPFIKQLALTASLAQIGVTSALVVPVLLPTTAVAQNQASQAASISNRLEQLVGGLFNGQRDAVRQYAETLVRDRGQNRQAAIQQFENALKPTLSPIQFEQYMAYREYVMTGKGARPAATKGPRTQAEAAGAIATRIEKGLGGLFNGQRDAVRQYAETLVRDREQNQEAAIQQFENALKPVLSPIQFEKYQANRDFYLTGRGQKGK</sequence>
<accession>A0ABY7PTG8</accession>
<gene>
    <name evidence="1" type="ORF">O9Z63_08220</name>
</gene>
<proteinExistence type="predicted"/>
<name>A0ABY7PTG8_9BACT</name>
<evidence type="ECO:0000313" key="1">
    <source>
        <dbReference type="EMBL" id="WBO86233.1"/>
    </source>
</evidence>
<protein>
    <recommendedName>
        <fullName evidence="3">DUF4168 domain-containing protein</fullName>
    </recommendedName>
</protein>
<organism evidence="1 2">
    <name type="scientific">Hymenobacter yonginensis</name>
    <dbReference type="NCBI Taxonomy" id="748197"/>
    <lineage>
        <taxon>Bacteria</taxon>
        <taxon>Pseudomonadati</taxon>
        <taxon>Bacteroidota</taxon>
        <taxon>Cytophagia</taxon>
        <taxon>Cytophagales</taxon>
        <taxon>Hymenobacteraceae</taxon>
        <taxon>Hymenobacter</taxon>
    </lineage>
</organism>